<keyword evidence="1" id="KW-0175">Coiled coil</keyword>
<feature type="region of interest" description="Disordered" evidence="2">
    <location>
        <begin position="208"/>
        <end position="254"/>
    </location>
</feature>
<keyword evidence="4" id="KW-1185">Reference proteome</keyword>
<dbReference type="AlphaFoldDB" id="A0A9N9D2K0"/>
<organism evidence="3 4">
    <name type="scientific">Racocetra fulgida</name>
    <dbReference type="NCBI Taxonomy" id="60492"/>
    <lineage>
        <taxon>Eukaryota</taxon>
        <taxon>Fungi</taxon>
        <taxon>Fungi incertae sedis</taxon>
        <taxon>Mucoromycota</taxon>
        <taxon>Glomeromycotina</taxon>
        <taxon>Glomeromycetes</taxon>
        <taxon>Diversisporales</taxon>
        <taxon>Gigasporaceae</taxon>
        <taxon>Racocetra</taxon>
    </lineage>
</organism>
<evidence type="ECO:0000313" key="3">
    <source>
        <dbReference type="EMBL" id="CAG8620092.1"/>
    </source>
</evidence>
<feature type="non-terminal residue" evidence="3">
    <location>
        <position position="293"/>
    </location>
</feature>
<dbReference type="Gene3D" id="1.20.5.170">
    <property type="match status" value="1"/>
</dbReference>
<accession>A0A9N9D2K0</accession>
<name>A0A9N9D2K0_9GLOM</name>
<proteinExistence type="predicted"/>
<dbReference type="Proteomes" id="UP000789396">
    <property type="component" value="Unassembled WGS sequence"/>
</dbReference>
<reference evidence="3" key="1">
    <citation type="submission" date="2021-06" db="EMBL/GenBank/DDBJ databases">
        <authorList>
            <person name="Kallberg Y."/>
            <person name="Tangrot J."/>
            <person name="Rosling A."/>
        </authorList>
    </citation>
    <scope>NUCLEOTIDE SEQUENCE</scope>
    <source>
        <strain evidence="3">IN212</strain>
    </source>
</reference>
<sequence>MSQPLPLKLNEFPSISQTLRLPIPRPPVPTKHTEMLLSNWPPSSSEFTINSTTFPVIPCQQQTIPAGPTGKPVPNRRENYLRNLENKVEMYEKAYAEYQNENRLLKEEVAVLKRRLSRFENYGFDGGLGIASSDVQLTDKMPDNKNANPCCNVVNAIYSVPNMIEDNQIYHGVDEQKDNSTHRDVIINNCPNERIYLQDYSLSINNDSPSFSQKPYPPLSNDNLSSFMQNYDEQSNSRNRPRSPTHSSTSIDSVNGIVNDSSIFSKGSLCFCDDSEISGQSRISPGNNSIATM</sequence>
<evidence type="ECO:0000256" key="2">
    <source>
        <dbReference type="SAM" id="MobiDB-lite"/>
    </source>
</evidence>
<evidence type="ECO:0000256" key="1">
    <source>
        <dbReference type="SAM" id="Coils"/>
    </source>
</evidence>
<comment type="caution">
    <text evidence="3">The sequence shown here is derived from an EMBL/GenBank/DDBJ whole genome shotgun (WGS) entry which is preliminary data.</text>
</comment>
<dbReference type="CDD" id="cd14688">
    <property type="entry name" value="bZIP_YAP"/>
    <property type="match status" value="1"/>
</dbReference>
<feature type="coiled-coil region" evidence="1">
    <location>
        <begin position="81"/>
        <end position="122"/>
    </location>
</feature>
<protein>
    <submittedName>
        <fullName evidence="3">7550_t:CDS:1</fullName>
    </submittedName>
</protein>
<evidence type="ECO:0000313" key="4">
    <source>
        <dbReference type="Proteomes" id="UP000789396"/>
    </source>
</evidence>
<gene>
    <name evidence="3" type="ORF">RFULGI_LOCUS7327</name>
</gene>
<dbReference type="EMBL" id="CAJVPZ010010488">
    <property type="protein sequence ID" value="CAG8620092.1"/>
    <property type="molecule type" value="Genomic_DNA"/>
</dbReference>
<feature type="compositionally biased region" description="Polar residues" evidence="2">
    <location>
        <begin position="220"/>
        <end position="254"/>
    </location>
</feature>
<dbReference type="OrthoDB" id="2593073at2759"/>